<gene>
    <name evidence="2" type="ORF">JKILLFL_G2519</name>
</gene>
<feature type="region of interest" description="Disordered" evidence="1">
    <location>
        <begin position="457"/>
        <end position="480"/>
    </location>
</feature>
<reference evidence="2 3" key="1">
    <citation type="submission" date="2020-10" db="EMBL/GenBank/DDBJ databases">
        <authorList>
            <person name="Sedaghatjoo S."/>
        </authorList>
    </citation>
    <scope>NUCLEOTIDE SEQUENCE [LARGE SCALE GENOMIC DNA]</scope>
    <source>
        <strain evidence="2 3">LLFL</strain>
    </source>
</reference>
<dbReference type="EMBL" id="CAJHJF010007240">
    <property type="protein sequence ID" value="CAD6962085.1"/>
    <property type="molecule type" value="Genomic_DNA"/>
</dbReference>
<comment type="caution">
    <text evidence="2">The sequence shown here is derived from an EMBL/GenBank/DDBJ whole genome shotgun (WGS) entry which is preliminary data.</text>
</comment>
<protein>
    <submittedName>
        <fullName evidence="2">Uncharacterized protein</fullName>
    </submittedName>
</protein>
<evidence type="ECO:0000313" key="2">
    <source>
        <dbReference type="EMBL" id="CAD6962085.1"/>
    </source>
</evidence>
<organism evidence="2 3">
    <name type="scientific">Tilletia laevis</name>
    <dbReference type="NCBI Taxonomy" id="157183"/>
    <lineage>
        <taxon>Eukaryota</taxon>
        <taxon>Fungi</taxon>
        <taxon>Dikarya</taxon>
        <taxon>Basidiomycota</taxon>
        <taxon>Ustilaginomycotina</taxon>
        <taxon>Exobasidiomycetes</taxon>
        <taxon>Tilletiales</taxon>
        <taxon>Tilletiaceae</taxon>
        <taxon>Tilletia</taxon>
    </lineage>
</organism>
<feature type="compositionally biased region" description="Acidic residues" evidence="1">
    <location>
        <begin position="466"/>
        <end position="480"/>
    </location>
</feature>
<dbReference type="AlphaFoldDB" id="A0A9N8M805"/>
<evidence type="ECO:0000313" key="3">
    <source>
        <dbReference type="Proteomes" id="UP000836404"/>
    </source>
</evidence>
<keyword evidence="3" id="KW-1185">Reference proteome</keyword>
<sequence>MHHRTRAATPRPGNSLCSRGGGRGGGFRTDRPLKIQPPKTPRKPRSGVDLGFREAIEIIFDVVGNAPSSVAKLSDKAVLVTTPLELSGELQRSIYEPLASNSMVSECATRLHNLDRSHFLLVPRTLQLMIDTEAFSTIHRCLTFVYGRDFDQALNPLLSNVHQGTMPILGDTRDSTTPESPLTIVHFNTIGARINGLAAMLGSPAFTVFLMLSGKTATFSRLLRIDGKTLSALSLLLRGGRPKMDHLPTEDKRFAEAGVFAAQYVLPKVLNHFLAALSLAHDNPSPGQLIGNTVYVNSQPPATSTSVALLPSNAVGPPVPQPQPCYLREDSDGNRLPPITFSFMTGYGGLRQPHLLPAPWLLTKGYHRFKKQDPNLAAKLASKTLNDIFTSKRIPEADPAHNPRDDDCTVNLRPDPSDATLFGESYRLRFSIPEDEADMAALMQACEDGLSLISGLPPVATLDSANSDDEDNNDDDDDDD</sequence>
<proteinExistence type="predicted"/>
<dbReference type="Proteomes" id="UP000836404">
    <property type="component" value="Unassembled WGS sequence"/>
</dbReference>
<name>A0A9N8M805_9BASI</name>
<evidence type="ECO:0000256" key="1">
    <source>
        <dbReference type="SAM" id="MobiDB-lite"/>
    </source>
</evidence>
<dbReference type="OrthoDB" id="3415262at2759"/>
<feature type="region of interest" description="Disordered" evidence="1">
    <location>
        <begin position="1"/>
        <end position="47"/>
    </location>
</feature>
<accession>A0A9N8M805</accession>